<proteinExistence type="predicted"/>
<feature type="non-terminal residue" evidence="1">
    <location>
        <position position="74"/>
    </location>
</feature>
<name>A0A0V0GF03_SOLCH</name>
<evidence type="ECO:0000313" key="1">
    <source>
        <dbReference type="EMBL" id="JAP06741.1"/>
    </source>
</evidence>
<dbReference type="EMBL" id="GEDG01040385">
    <property type="protein sequence ID" value="JAP06741.1"/>
    <property type="molecule type" value="Transcribed_RNA"/>
</dbReference>
<dbReference type="AlphaFoldDB" id="A0A0V0GF03"/>
<sequence>MTCCIQFCVKMRMHMENYLTINFSRLFAPSVMKQPFRREAAAISIHFNCKFCNLEVSSPIASHEESSLIQMISD</sequence>
<accession>A0A0V0GF03</accession>
<organism evidence="1">
    <name type="scientific">Solanum chacoense</name>
    <name type="common">Chaco potato</name>
    <dbReference type="NCBI Taxonomy" id="4108"/>
    <lineage>
        <taxon>Eukaryota</taxon>
        <taxon>Viridiplantae</taxon>
        <taxon>Streptophyta</taxon>
        <taxon>Embryophyta</taxon>
        <taxon>Tracheophyta</taxon>
        <taxon>Spermatophyta</taxon>
        <taxon>Magnoliopsida</taxon>
        <taxon>eudicotyledons</taxon>
        <taxon>Gunneridae</taxon>
        <taxon>Pentapetalae</taxon>
        <taxon>asterids</taxon>
        <taxon>lamiids</taxon>
        <taxon>Solanales</taxon>
        <taxon>Solanaceae</taxon>
        <taxon>Solanoideae</taxon>
        <taxon>Solaneae</taxon>
        <taxon>Solanum</taxon>
    </lineage>
</organism>
<reference evidence="1" key="1">
    <citation type="submission" date="2015-12" db="EMBL/GenBank/DDBJ databases">
        <title>Gene expression during late stages of embryo sac development: a critical building block for successful pollen-pistil interactions.</title>
        <authorList>
            <person name="Liu Y."/>
            <person name="Joly V."/>
            <person name="Sabar M."/>
            <person name="Matton D.P."/>
        </authorList>
    </citation>
    <scope>NUCLEOTIDE SEQUENCE</scope>
</reference>
<protein>
    <submittedName>
        <fullName evidence="1">Putative ovule protein</fullName>
    </submittedName>
</protein>